<proteinExistence type="predicted"/>
<sequence>MSLQTVTDTVTHGVRNLADDVLQSAQDAVQTTRAAADQSLDKAEESARALRRQADPAIDDLAARAQVLAARSIDYCAETSARARRQIQQAAEVTGKYVAEQPGKSLAIAVASGALLATVATVAMWMSRRRNAY</sequence>
<dbReference type="Proteomes" id="UP001148932">
    <property type="component" value="Unassembled WGS sequence"/>
</dbReference>
<keyword evidence="3" id="KW-1185">Reference proteome</keyword>
<protein>
    <recommendedName>
        <fullName evidence="4">Membrane-anchored ribosome-binding protein, inhibits growth in stationary phase, ElaB/YqjD/DUF883 family</fullName>
    </recommendedName>
</protein>
<comment type="caution">
    <text evidence="2">The sequence shown here is derived from an EMBL/GenBank/DDBJ whole genome shotgun (WGS) entry which is preliminary data.</text>
</comment>
<feature type="transmembrane region" description="Helical" evidence="1">
    <location>
        <begin position="106"/>
        <end position="126"/>
    </location>
</feature>
<gene>
    <name evidence="2" type="ORF">OIN59_18215</name>
</gene>
<reference evidence="2" key="1">
    <citation type="submission" date="2022-10" db="EMBL/GenBank/DDBJ databases">
        <title>Description of microaerobic benzene degrading bacteria.</title>
        <authorList>
            <person name="Bedics A."/>
            <person name="Tancsics A."/>
            <person name="Banerjee S."/>
        </authorList>
    </citation>
    <scope>NUCLEOTIDE SEQUENCE</scope>
    <source>
        <strain evidence="2">D2M1</strain>
    </source>
</reference>
<dbReference type="RefSeq" id="WP_274112478.1">
    <property type="nucleotide sequence ID" value="NZ_JAPCKI010000012.1"/>
</dbReference>
<evidence type="ECO:0008006" key="4">
    <source>
        <dbReference type="Google" id="ProtNLM"/>
    </source>
</evidence>
<evidence type="ECO:0000313" key="3">
    <source>
        <dbReference type="Proteomes" id="UP001148932"/>
    </source>
</evidence>
<keyword evidence="1" id="KW-0472">Membrane</keyword>
<name>A0ABT5S1R1_9BURK</name>
<dbReference type="EMBL" id="JAPCKI010000012">
    <property type="protein sequence ID" value="MDD2179376.1"/>
    <property type="molecule type" value="Genomic_DNA"/>
</dbReference>
<keyword evidence="1" id="KW-1133">Transmembrane helix</keyword>
<evidence type="ECO:0000256" key="1">
    <source>
        <dbReference type="SAM" id="Phobius"/>
    </source>
</evidence>
<keyword evidence="1" id="KW-0812">Transmembrane</keyword>
<accession>A0ABT5S1R1</accession>
<organism evidence="2 3">
    <name type="scientific">Acidovorax benzenivorans</name>
    <dbReference type="NCBI Taxonomy" id="2987520"/>
    <lineage>
        <taxon>Bacteria</taxon>
        <taxon>Pseudomonadati</taxon>
        <taxon>Pseudomonadota</taxon>
        <taxon>Betaproteobacteria</taxon>
        <taxon>Burkholderiales</taxon>
        <taxon>Comamonadaceae</taxon>
        <taxon>Acidovorax</taxon>
    </lineage>
</organism>
<evidence type="ECO:0000313" key="2">
    <source>
        <dbReference type="EMBL" id="MDD2179376.1"/>
    </source>
</evidence>